<keyword evidence="10" id="KW-1185">Reference proteome</keyword>
<feature type="transmembrane region" description="Helical" evidence="8">
    <location>
        <begin position="196"/>
        <end position="214"/>
    </location>
</feature>
<dbReference type="PANTHER" id="PTHR42810">
    <property type="entry name" value="PURINE PERMEASE C1399.01C-RELATED"/>
    <property type="match status" value="1"/>
</dbReference>
<name>A0ABY9KTG7_9BACI</name>
<feature type="transmembrane region" description="Helical" evidence="8">
    <location>
        <begin position="376"/>
        <end position="399"/>
    </location>
</feature>
<feature type="transmembrane region" description="Helical" evidence="8">
    <location>
        <begin position="170"/>
        <end position="189"/>
    </location>
</feature>
<dbReference type="PANTHER" id="PTHR42810:SF6">
    <property type="entry name" value="PURINE PERMEASE YBBY-RELATED"/>
    <property type="match status" value="1"/>
</dbReference>
<feature type="transmembrane region" description="Helical" evidence="8">
    <location>
        <begin position="238"/>
        <end position="262"/>
    </location>
</feature>
<keyword evidence="3" id="KW-0813">Transport</keyword>
<feature type="transmembrane region" description="Helical" evidence="8">
    <location>
        <begin position="282"/>
        <end position="302"/>
    </location>
</feature>
<feature type="region of interest" description="Disordered" evidence="7">
    <location>
        <begin position="438"/>
        <end position="460"/>
    </location>
</feature>
<protein>
    <submittedName>
        <fullName evidence="9">Uracil/xanthine transporter</fullName>
    </submittedName>
</protein>
<dbReference type="Proteomes" id="UP001180087">
    <property type="component" value="Chromosome"/>
</dbReference>
<feature type="transmembrane region" description="Helical" evidence="8">
    <location>
        <begin position="16"/>
        <end position="36"/>
    </location>
</feature>
<evidence type="ECO:0000256" key="8">
    <source>
        <dbReference type="SAM" id="Phobius"/>
    </source>
</evidence>
<gene>
    <name evidence="9" type="ORF">QR721_10165</name>
</gene>
<evidence type="ECO:0000256" key="5">
    <source>
        <dbReference type="ARBA" id="ARBA00022989"/>
    </source>
</evidence>
<evidence type="ECO:0000313" key="10">
    <source>
        <dbReference type="Proteomes" id="UP001180087"/>
    </source>
</evidence>
<dbReference type="NCBIfam" id="NF037981">
    <property type="entry name" value="NCS2_1"/>
    <property type="match status" value="1"/>
</dbReference>
<comment type="subcellular location">
    <subcellularLocation>
        <location evidence="1">Membrane</location>
        <topology evidence="1">Multi-pass membrane protein</topology>
    </subcellularLocation>
</comment>
<keyword evidence="6 8" id="KW-0472">Membrane</keyword>
<proteinExistence type="inferred from homology"/>
<evidence type="ECO:0000256" key="7">
    <source>
        <dbReference type="SAM" id="MobiDB-lite"/>
    </source>
</evidence>
<organism evidence="9 10">
    <name type="scientific">Aciduricibacillus chroicocephali</name>
    <dbReference type="NCBI Taxonomy" id="3054939"/>
    <lineage>
        <taxon>Bacteria</taxon>
        <taxon>Bacillati</taxon>
        <taxon>Bacillota</taxon>
        <taxon>Bacilli</taxon>
        <taxon>Bacillales</taxon>
        <taxon>Bacillaceae</taxon>
        <taxon>Aciduricibacillus</taxon>
    </lineage>
</organism>
<reference evidence="9" key="1">
    <citation type="submission" date="2023-06" db="EMBL/GenBank/DDBJ databases">
        <title>A Treasure from Seagulls: Isolation and Description of Aciduricobacillus qingdaonensis gen. nov., sp. nov., a Rare Obligately Uric Acid-utilizing Member in the Family Bacillaceae.</title>
        <authorList>
            <person name="Liu W."/>
            <person name="Wang B."/>
        </authorList>
    </citation>
    <scope>NUCLEOTIDE SEQUENCE</scope>
    <source>
        <strain evidence="9">44XB</strain>
    </source>
</reference>
<dbReference type="Pfam" id="PF00860">
    <property type="entry name" value="Xan_ur_permease"/>
    <property type="match status" value="1"/>
</dbReference>
<dbReference type="EMBL" id="CP129113">
    <property type="protein sequence ID" value="WLV23995.1"/>
    <property type="molecule type" value="Genomic_DNA"/>
</dbReference>
<feature type="compositionally biased region" description="Basic and acidic residues" evidence="7">
    <location>
        <begin position="444"/>
        <end position="460"/>
    </location>
</feature>
<dbReference type="NCBIfam" id="NF008502">
    <property type="entry name" value="PRK11412.1"/>
    <property type="match status" value="1"/>
</dbReference>
<accession>A0ABY9KTG7</accession>
<feature type="transmembrane region" description="Helical" evidence="8">
    <location>
        <begin position="405"/>
        <end position="424"/>
    </location>
</feature>
<comment type="similarity">
    <text evidence="2">Belongs to the nucleobase:cation symporter-2 (NCS2) (TC 2.A.40) family.</text>
</comment>
<dbReference type="InterPro" id="IPR006043">
    <property type="entry name" value="NCS2"/>
</dbReference>
<evidence type="ECO:0000256" key="1">
    <source>
        <dbReference type="ARBA" id="ARBA00004141"/>
    </source>
</evidence>
<feature type="transmembrane region" description="Helical" evidence="8">
    <location>
        <begin position="42"/>
        <end position="63"/>
    </location>
</feature>
<feature type="transmembrane region" description="Helical" evidence="8">
    <location>
        <begin position="322"/>
        <end position="355"/>
    </location>
</feature>
<keyword evidence="4 8" id="KW-0812">Transmembrane</keyword>
<keyword evidence="5 8" id="KW-1133">Transmembrane helix</keyword>
<feature type="transmembrane region" description="Helical" evidence="8">
    <location>
        <begin position="99"/>
        <end position="121"/>
    </location>
</feature>
<evidence type="ECO:0000256" key="3">
    <source>
        <dbReference type="ARBA" id="ARBA00022448"/>
    </source>
</evidence>
<evidence type="ECO:0000256" key="2">
    <source>
        <dbReference type="ARBA" id="ARBA00008821"/>
    </source>
</evidence>
<dbReference type="RefSeq" id="WP_348026577.1">
    <property type="nucleotide sequence ID" value="NZ_CP129113.1"/>
</dbReference>
<evidence type="ECO:0000313" key="9">
    <source>
        <dbReference type="EMBL" id="WLV23995.1"/>
    </source>
</evidence>
<feature type="transmembrane region" description="Helical" evidence="8">
    <location>
        <begin position="128"/>
        <end position="150"/>
    </location>
</feature>
<evidence type="ECO:0000256" key="6">
    <source>
        <dbReference type="ARBA" id="ARBA00023136"/>
    </source>
</evidence>
<sequence length="460" mass="49434">MKELTKSGNWISGLQWLFFIFTNIVVIPITVGAAFGLSSEKIVSLLQLSFIVTGIACMLQALIGHRRALMEGQSGLWWGVILTLVTSASAQGVPLTELGGSLAIGVMISGVLTILIGITGMGPRIAKLFNPGVMGVFMFLFATQLCGIFLKGMLGIPFGNAAKEASINMPVAGLAIVIAILVILISIKAPTSIRRYGLLIGIVAGWIVYTLIFGSDEGAGAGSGGGFGFELFPFGKPVWNTGIIITTVLAGLLNSANTFGALKGTDEMYNELTTNKQYRASFSLTGIITVFAGVFGLVPYSPYVSSIGFLNQTGDFKRTPFILGGFMFFIMGVIPPVGHFFSLLPLSIGSAALFVSYSQIFNSSLRFFQQVTFNTLNVYRSAVPLFVGIIIMTMPSNYFATIPDFIRPLVSSGLLVGIILALFLENLFPWDRLGTSEQKVQAQKSKEERLRRDEAAMESN</sequence>
<evidence type="ECO:0000256" key="4">
    <source>
        <dbReference type="ARBA" id="ARBA00022692"/>
    </source>
</evidence>
<feature type="transmembrane region" description="Helical" evidence="8">
    <location>
        <begin position="75"/>
        <end position="93"/>
    </location>
</feature>